<dbReference type="OrthoDB" id="9780944at2"/>
<accession>E6SLK1</accession>
<dbReference type="AlphaFoldDB" id="E6SLK1"/>
<gene>
    <name evidence="1" type="ordered locus">Tmar_0143</name>
</gene>
<dbReference type="STRING" id="644966.Tmar_0143"/>
<dbReference type="Proteomes" id="UP000008915">
    <property type="component" value="Chromosome"/>
</dbReference>
<organism evidence="1 2">
    <name type="scientific">Thermaerobacter marianensis (strain ATCC 700841 / DSM 12885 / JCM 10246 / 7p75a)</name>
    <dbReference type="NCBI Taxonomy" id="644966"/>
    <lineage>
        <taxon>Bacteria</taxon>
        <taxon>Bacillati</taxon>
        <taxon>Bacillota</taxon>
        <taxon>Clostridia</taxon>
        <taxon>Eubacteriales</taxon>
        <taxon>Clostridiales Family XVII. Incertae Sedis</taxon>
        <taxon>Thermaerobacter</taxon>
    </lineage>
</organism>
<sequence>MKRIVSVSLGSSRRDHKVRLELLGETLEIERIGTDGDVRKAVELIRQLDGKVDAFGMGGTDLYLVAGHRRYVLRASLPLARAARITPIVDGSGLKNTLERRVVRQLAREGVVDFPRRRVLVTVAVDRFGMAEALAETGCELMLGDLIFALGIPIPLRSLATLERLARVIAPIATRLPLSLLYPTGEKQEQTVPKYGKFFAWADVIAGDWHYIRRHMPASLAGKVILTNTVTADDVALLRQRGARLLITTTPELEGRSFGTNVMEAVLVALSGRRPDELGPADYEGLLDALGFRPRIEPLQGTGG</sequence>
<reference evidence="2" key="2">
    <citation type="journal article" date="2010" name="Stand. Genomic Sci.">
        <title>Complete genome sequence of Thermaerobacter marianensis type strain (7p75aT).</title>
        <authorList>
            <person name="Han C."/>
            <person name="Gu W."/>
            <person name="Zhang X."/>
            <person name="Lapidus A."/>
            <person name="Nolan M."/>
            <person name="Copeland A."/>
            <person name="Lucas S."/>
            <person name="Glavina Del Rio T."/>
            <person name="Tice H."/>
            <person name="Cheng J."/>
            <person name="Tapia R."/>
            <person name="Goodwin L."/>
            <person name="Pitluck S."/>
            <person name="Pagani I."/>
            <person name="Ivanova N."/>
            <person name="Mavromatis K."/>
            <person name="Mikhailova N."/>
            <person name="Pati A."/>
            <person name="Chen A."/>
            <person name="Palaniappan K."/>
            <person name="Land M."/>
            <person name="Hauser L."/>
            <person name="Chang Y."/>
            <person name="Jeffries C."/>
            <person name="Schneider S."/>
            <person name="Rohde M."/>
            <person name="Goker M."/>
            <person name="Pukall R."/>
            <person name="Woyke T."/>
            <person name="Bristow J."/>
            <person name="Eisen J."/>
            <person name="Markowitz V."/>
            <person name="Hugenholtz P."/>
            <person name="Kyrpides N."/>
            <person name="Klenk H."/>
            <person name="Detter J."/>
        </authorList>
    </citation>
    <scope>NUCLEOTIDE SEQUENCE [LARGE SCALE GENOMIC DNA]</scope>
    <source>
        <strain evidence="2">ATCC 700841 / DSM 12885 / JCM 10246 / 7p75a</strain>
    </source>
</reference>
<evidence type="ECO:0000313" key="2">
    <source>
        <dbReference type="Proteomes" id="UP000008915"/>
    </source>
</evidence>
<protein>
    <recommendedName>
        <fullName evidence="3">Quinate 5-dehydrogenase</fullName>
    </recommendedName>
</protein>
<dbReference type="EMBL" id="CP002344">
    <property type="protein sequence ID" value="ADU50268.1"/>
    <property type="molecule type" value="Genomic_DNA"/>
</dbReference>
<dbReference type="eggNOG" id="COG5322">
    <property type="taxonomic scope" value="Bacteria"/>
</dbReference>
<name>E6SLK1_THEM7</name>
<evidence type="ECO:0008006" key="3">
    <source>
        <dbReference type="Google" id="ProtNLM"/>
    </source>
</evidence>
<dbReference type="RefSeq" id="WP_013494573.1">
    <property type="nucleotide sequence ID" value="NC_014831.1"/>
</dbReference>
<proteinExistence type="predicted"/>
<evidence type="ECO:0000313" key="1">
    <source>
        <dbReference type="EMBL" id="ADU50268.1"/>
    </source>
</evidence>
<keyword evidence="2" id="KW-1185">Reference proteome</keyword>
<dbReference type="HOGENOM" id="CLU_1007311_0_0_9"/>
<reference evidence="1 2" key="1">
    <citation type="journal article" date="2010" name="Stand. Genomic Sci.">
        <title>Complete genome sequence of Thermaerobacter marianensis type strain (7p75a).</title>
        <authorList>
            <person name="Han C."/>
            <person name="Gu W."/>
            <person name="Zhang X."/>
            <person name="Lapidus A."/>
            <person name="Nolan M."/>
            <person name="Copeland A."/>
            <person name="Lucas S."/>
            <person name="Del Rio T.G."/>
            <person name="Tice H."/>
            <person name="Cheng J.F."/>
            <person name="Tapia R."/>
            <person name="Goodwin L."/>
            <person name="Pitluck S."/>
            <person name="Pagani I."/>
            <person name="Ivanova N."/>
            <person name="Mavromatis K."/>
            <person name="Mikhailova N."/>
            <person name="Pati A."/>
            <person name="Chen A."/>
            <person name="Palaniappan K."/>
            <person name="Land M."/>
            <person name="Hauser L."/>
            <person name="Chang Y.J."/>
            <person name="Jeffries C.D."/>
            <person name="Schneider S."/>
            <person name="Rohde M."/>
            <person name="Goker M."/>
            <person name="Pukall R."/>
            <person name="Woyke T."/>
            <person name="Bristow J."/>
            <person name="Eisen J.A."/>
            <person name="Markowitz V."/>
            <person name="Hugenholtz P."/>
            <person name="Kyrpides N.C."/>
            <person name="Klenk H.P."/>
            <person name="Detter J.C."/>
        </authorList>
    </citation>
    <scope>NUCLEOTIDE SEQUENCE [LARGE SCALE GENOMIC DNA]</scope>
    <source>
        <strain evidence="2">ATCC 700841 / DSM 12885 / JCM 10246 / 7p75a</strain>
    </source>
</reference>
<dbReference type="KEGG" id="tmr:Tmar_0143"/>